<evidence type="ECO:0000259" key="5">
    <source>
        <dbReference type="Pfam" id="PF07833"/>
    </source>
</evidence>
<dbReference type="NCBIfam" id="NF047446">
    <property type="entry name" value="barrel_OmpL47"/>
    <property type="match status" value="1"/>
</dbReference>
<evidence type="ECO:0000313" key="7">
    <source>
        <dbReference type="Proteomes" id="UP001141950"/>
    </source>
</evidence>
<keyword evidence="2 6" id="KW-0456">Lyase</keyword>
<dbReference type="Gene3D" id="1.50.10.100">
    <property type="entry name" value="Chondroitin AC/alginate lyase"/>
    <property type="match status" value="1"/>
</dbReference>
<keyword evidence="7" id="KW-1185">Reference proteome</keyword>
<dbReference type="InterPro" id="IPR012854">
    <property type="entry name" value="Cu_amine_oxidase-like_N"/>
</dbReference>
<dbReference type="RefSeq" id="WP_257445974.1">
    <property type="nucleotide sequence ID" value="NZ_JANIPJ010000008.1"/>
</dbReference>
<dbReference type="Pfam" id="PF05426">
    <property type="entry name" value="Alginate_lyase"/>
    <property type="match status" value="1"/>
</dbReference>
<feature type="transmembrane region" description="Helical" evidence="3">
    <location>
        <begin position="12"/>
        <end position="35"/>
    </location>
</feature>
<dbReference type="InterPro" id="IPR058094">
    <property type="entry name" value="Ig-like_OmpL47-like"/>
</dbReference>
<dbReference type="InterPro" id="IPR008397">
    <property type="entry name" value="Alginate_lyase_dom"/>
</dbReference>
<dbReference type="GO" id="GO:0016829">
    <property type="term" value="F:lyase activity"/>
    <property type="evidence" value="ECO:0007669"/>
    <property type="project" value="UniProtKB-KW"/>
</dbReference>
<name>A0A9X2MPY4_9BACL</name>
<dbReference type="EMBL" id="JANIPJ010000008">
    <property type="protein sequence ID" value="MCR2804714.1"/>
    <property type="molecule type" value="Genomic_DNA"/>
</dbReference>
<keyword evidence="3" id="KW-0812">Transmembrane</keyword>
<keyword evidence="1" id="KW-0732">Signal</keyword>
<organism evidence="6 7">
    <name type="scientific">Paenibacillus soyae</name>
    <dbReference type="NCBI Taxonomy" id="2969249"/>
    <lineage>
        <taxon>Bacteria</taxon>
        <taxon>Bacillati</taxon>
        <taxon>Bacillota</taxon>
        <taxon>Bacilli</taxon>
        <taxon>Bacillales</taxon>
        <taxon>Paenibacillaceae</taxon>
        <taxon>Paenibacillus</taxon>
    </lineage>
</organism>
<feature type="domain" description="Copper amine oxidase-like N-terminal" evidence="5">
    <location>
        <begin position="58"/>
        <end position="145"/>
    </location>
</feature>
<accession>A0A9X2MPY4</accession>
<dbReference type="InterPro" id="IPR013783">
    <property type="entry name" value="Ig-like_fold"/>
</dbReference>
<dbReference type="Gene3D" id="3.30.457.10">
    <property type="entry name" value="Copper amine oxidase-like, N-terminal domain"/>
    <property type="match status" value="1"/>
</dbReference>
<comment type="caution">
    <text evidence="6">The sequence shown here is derived from an EMBL/GenBank/DDBJ whole genome shotgun (WGS) entry which is preliminary data.</text>
</comment>
<dbReference type="Pfam" id="PF07833">
    <property type="entry name" value="Cu_amine_oxidN1"/>
    <property type="match status" value="1"/>
</dbReference>
<dbReference type="AlphaFoldDB" id="A0A9X2MPY4"/>
<evidence type="ECO:0000259" key="4">
    <source>
        <dbReference type="Pfam" id="PF05426"/>
    </source>
</evidence>
<dbReference type="InterPro" id="IPR036582">
    <property type="entry name" value="Mao_N_sf"/>
</dbReference>
<evidence type="ECO:0000256" key="1">
    <source>
        <dbReference type="ARBA" id="ARBA00022729"/>
    </source>
</evidence>
<keyword evidence="3" id="KW-0472">Membrane</keyword>
<gene>
    <name evidence="6" type="ORF">NQZ67_12575</name>
</gene>
<evidence type="ECO:0000313" key="6">
    <source>
        <dbReference type="EMBL" id="MCR2804714.1"/>
    </source>
</evidence>
<dbReference type="SUPFAM" id="SSF48230">
    <property type="entry name" value="Chondroitin AC/alginate lyase"/>
    <property type="match status" value="1"/>
</dbReference>
<dbReference type="GO" id="GO:0042597">
    <property type="term" value="C:periplasmic space"/>
    <property type="evidence" value="ECO:0007669"/>
    <property type="project" value="InterPro"/>
</dbReference>
<proteinExistence type="predicted"/>
<sequence>MNNVRKLKREGLSLLAGFMVMIIAILPPVASLGLVEAAAHAEEKSDHAIQLTRSELFEEDTVLYAPLDKVLKGFGHTSTLDEPSEMIRITAGRKSIEMKLGESFGYLNSLEISLQKPATTVDGDVYVPLTFFSDILDLEVNVQDEIINISEQKEKNISRTDKLIYFNEDLMEKSKENLHSGVESYAAAFNKVQTDAEKFMNAPLNPVTNKTLLPPSKDKHDYMSTAPYFWPDPTKPDGLPWISKDGQLNPASRGNDTDFTRTSQMFEGIGNLSLSYYFTEDPKYLEKAYEVIKVWFIDEETKMNPHIKYGQSIPGGVDGRPLGVIEWTSIVNVITALQMLEKQDMISQDDINSMIDWFKAYASWLTRSDMGIREKQQHNNHGSNYDYQLAGILLFINNYKDAVQLFEDAKVERIEDYIEPDGSLPYELRRTKSVNYHNTCLWPLVQVAEIAGRFTDVDLWNYTSAKGVSLKKAFENLAPYAKNEKEWEWEQIEDAAEIKMAEKIRPLFLKTSNIFGYAIDGISEQAIKVSAVDSLSYNIQGNDKGILSATFILQPTAEESTIRLNWMVQKMGATKYILYRKDSEDDTYSELTKIDSSTAKQYVDKKDLEYGETYYYKIQALDANNVIIDELESNEIKFSSKWIDLKEKLANATEGEKITIDLSKCEKMPPFIFNTIKGKDIEFLINTDSEFSGVDASWVVNGTSIEKAITTDILFDVTNKFSITSNDRMTQLPEGAETYMKLGRVYTLPYGFQAKLNINLGEEYANDVAKLYSFGAEGIIEVNSGVTINQNGSVVFDIVDAPDYAIAIYDNDSTAPVTTDNAPAGWSNSDVKVELDATDAASGVEATYYSINGGKPSTGSTVLIEGEGVHTLQYWSVDHAGNQEEVKTKLIQIDKTAPTVEINLSAEVLWPPNHRMVPVTTKIYAYDSLSNVNVVLQSITSNEPDDGAGEGDKANDIQEVEWNTFDLEFLLRAERSGIKAGRTYTITYLAIDEAGNQAVASVEVRVPHSVSSEK</sequence>
<protein>
    <submittedName>
        <fullName evidence="6">Alginate lyase family protein</fullName>
    </submittedName>
</protein>
<dbReference type="Gene3D" id="2.60.40.10">
    <property type="entry name" value="Immunoglobulins"/>
    <property type="match status" value="1"/>
</dbReference>
<dbReference type="Gene3D" id="3.30.1920.20">
    <property type="match status" value="1"/>
</dbReference>
<keyword evidence="3" id="KW-1133">Transmembrane helix</keyword>
<reference evidence="6" key="1">
    <citation type="submission" date="2022-08" db="EMBL/GenBank/DDBJ databases">
        <title>The genomic sequence of strain Paenibacillus sp. SCIV0701.</title>
        <authorList>
            <person name="Zhao H."/>
        </authorList>
    </citation>
    <scope>NUCLEOTIDE SEQUENCE</scope>
    <source>
        <strain evidence="6">SCIV0701</strain>
    </source>
</reference>
<dbReference type="InterPro" id="IPR008929">
    <property type="entry name" value="Chondroitin_lyas"/>
</dbReference>
<evidence type="ECO:0000256" key="2">
    <source>
        <dbReference type="ARBA" id="ARBA00023239"/>
    </source>
</evidence>
<feature type="domain" description="Alginate lyase" evidence="4">
    <location>
        <begin position="207"/>
        <end position="487"/>
    </location>
</feature>
<dbReference type="Proteomes" id="UP001141950">
    <property type="component" value="Unassembled WGS sequence"/>
</dbReference>
<dbReference type="SUPFAM" id="SSF55383">
    <property type="entry name" value="Copper amine oxidase, domain N"/>
    <property type="match status" value="1"/>
</dbReference>
<evidence type="ECO:0000256" key="3">
    <source>
        <dbReference type="SAM" id="Phobius"/>
    </source>
</evidence>